<evidence type="ECO:0000256" key="2">
    <source>
        <dbReference type="ARBA" id="ARBA00007998"/>
    </source>
</evidence>
<dbReference type="Gene3D" id="1.20.1740.10">
    <property type="entry name" value="Amino acid/polyamine transporter I"/>
    <property type="match status" value="1"/>
</dbReference>
<evidence type="ECO:0000256" key="6">
    <source>
        <dbReference type="ARBA" id="ARBA00022989"/>
    </source>
</evidence>
<dbReference type="GO" id="GO:0009847">
    <property type="term" value="P:spore germination"/>
    <property type="evidence" value="ECO:0007669"/>
    <property type="project" value="InterPro"/>
</dbReference>
<reference evidence="9 10" key="1">
    <citation type="submission" date="2017-07" db="EMBL/GenBank/DDBJ databases">
        <title>Genome sequencing and assembly of Paenibacillus rigui.</title>
        <authorList>
            <person name="Mayilraj S."/>
        </authorList>
    </citation>
    <scope>NUCLEOTIDE SEQUENCE [LARGE SCALE GENOMIC DNA]</scope>
    <source>
        <strain evidence="9 10">JCM 16352</strain>
    </source>
</reference>
<keyword evidence="7 8" id="KW-0472">Membrane</keyword>
<evidence type="ECO:0000256" key="1">
    <source>
        <dbReference type="ARBA" id="ARBA00004141"/>
    </source>
</evidence>
<evidence type="ECO:0000313" key="10">
    <source>
        <dbReference type="Proteomes" id="UP000215509"/>
    </source>
</evidence>
<dbReference type="PANTHER" id="PTHR34975:SF2">
    <property type="entry name" value="SPORE GERMINATION PROTEIN A2"/>
    <property type="match status" value="1"/>
</dbReference>
<dbReference type="NCBIfam" id="TIGR00912">
    <property type="entry name" value="2A0309"/>
    <property type="match status" value="1"/>
</dbReference>
<dbReference type="AlphaFoldDB" id="A0A229UPJ3"/>
<comment type="caution">
    <text evidence="9">The sequence shown here is derived from an EMBL/GenBank/DDBJ whole genome shotgun (WGS) entry which is preliminary data.</text>
</comment>
<feature type="transmembrane region" description="Helical" evidence="8">
    <location>
        <begin position="304"/>
        <end position="320"/>
    </location>
</feature>
<comment type="subcellular location">
    <subcellularLocation>
        <location evidence="1">Membrane</location>
        <topology evidence="1">Multi-pass membrane protein</topology>
    </subcellularLocation>
</comment>
<feature type="transmembrane region" description="Helical" evidence="8">
    <location>
        <begin position="7"/>
        <end position="26"/>
    </location>
</feature>
<accession>A0A229UPJ3</accession>
<dbReference type="Proteomes" id="UP000215509">
    <property type="component" value="Unassembled WGS sequence"/>
</dbReference>
<keyword evidence="4" id="KW-0309">Germination</keyword>
<dbReference type="OrthoDB" id="2078716at2"/>
<feature type="transmembrane region" description="Helical" evidence="8">
    <location>
        <begin position="267"/>
        <end position="292"/>
    </location>
</feature>
<dbReference type="RefSeq" id="WP_094016045.1">
    <property type="nucleotide sequence ID" value="NZ_NMQW01000023.1"/>
</dbReference>
<keyword evidence="10" id="KW-1185">Reference proteome</keyword>
<dbReference type="InterPro" id="IPR004761">
    <property type="entry name" value="Spore_GerAB"/>
</dbReference>
<proteinExistence type="inferred from homology"/>
<feature type="transmembrane region" description="Helical" evidence="8">
    <location>
        <begin position="38"/>
        <end position="58"/>
    </location>
</feature>
<feature type="transmembrane region" description="Helical" evidence="8">
    <location>
        <begin position="181"/>
        <end position="202"/>
    </location>
</feature>
<feature type="transmembrane region" description="Helical" evidence="8">
    <location>
        <begin position="214"/>
        <end position="237"/>
    </location>
</feature>
<evidence type="ECO:0000256" key="3">
    <source>
        <dbReference type="ARBA" id="ARBA00022448"/>
    </source>
</evidence>
<dbReference type="Pfam" id="PF03845">
    <property type="entry name" value="Spore_permease"/>
    <property type="match status" value="1"/>
</dbReference>
<keyword evidence="5 8" id="KW-0812">Transmembrane</keyword>
<comment type="similarity">
    <text evidence="2">Belongs to the amino acid-polyamine-organocation (APC) superfamily. Spore germination protein (SGP) (TC 2.A.3.9) family.</text>
</comment>
<dbReference type="EMBL" id="NMQW01000023">
    <property type="protein sequence ID" value="OXM85280.1"/>
    <property type="molecule type" value="Genomic_DNA"/>
</dbReference>
<keyword evidence="3" id="KW-0813">Transport</keyword>
<organism evidence="9 10">
    <name type="scientific">Paenibacillus rigui</name>
    <dbReference type="NCBI Taxonomy" id="554312"/>
    <lineage>
        <taxon>Bacteria</taxon>
        <taxon>Bacillati</taxon>
        <taxon>Bacillota</taxon>
        <taxon>Bacilli</taxon>
        <taxon>Bacillales</taxon>
        <taxon>Paenibacillaceae</taxon>
        <taxon>Paenibacillus</taxon>
    </lineage>
</organism>
<keyword evidence="6 8" id="KW-1133">Transmembrane helix</keyword>
<dbReference type="PANTHER" id="PTHR34975">
    <property type="entry name" value="SPORE GERMINATION PROTEIN A2"/>
    <property type="match status" value="1"/>
</dbReference>
<evidence type="ECO:0000256" key="4">
    <source>
        <dbReference type="ARBA" id="ARBA00022544"/>
    </source>
</evidence>
<feature type="transmembrane region" description="Helical" evidence="8">
    <location>
        <begin position="113"/>
        <end position="132"/>
    </location>
</feature>
<protein>
    <submittedName>
        <fullName evidence="9">Uncharacterized protein</fullName>
    </submittedName>
</protein>
<evidence type="ECO:0000256" key="7">
    <source>
        <dbReference type="ARBA" id="ARBA00023136"/>
    </source>
</evidence>
<gene>
    <name evidence="9" type="ORF">CF651_16965</name>
</gene>
<feature type="transmembrane region" description="Helical" evidence="8">
    <location>
        <begin position="144"/>
        <end position="161"/>
    </location>
</feature>
<evidence type="ECO:0000256" key="5">
    <source>
        <dbReference type="ARBA" id="ARBA00022692"/>
    </source>
</evidence>
<sequence length="360" mass="40569">MIQKISSTQGVLLIISTIVPTAVLSIPNSTVRFTDQDAWISILMATVVSMLLIFLICGANNYGRYATFFEWLEGSFGRYVRIVVGLLLTYYYFTVSCVILREFTNFIRENFLLYTPVYVVLAVGLTVTLYAVRQGIEVIARINTFIFALSAAIFVVYILLLTKQFHPSFLLPIGDHPFYRLAQGSAVPFSWLSEGAILLLLAPFLESPEKARMVGLIGIGASGLILTAFVIVTITVFGSRLIQMMVYPTFEVIGIIKVSSLLERLDILFITFWIGSMYVKISLFLFATFHSFVHTFRIRYDKPFLIILGLICALTTLYAWPKAAQLMEFNNYASVPLLVFFNVLLPVGLWISHKLSRPHS</sequence>
<name>A0A229UPJ3_9BACL</name>
<evidence type="ECO:0000313" key="9">
    <source>
        <dbReference type="EMBL" id="OXM85280.1"/>
    </source>
</evidence>
<dbReference type="GO" id="GO:0016020">
    <property type="term" value="C:membrane"/>
    <property type="evidence" value="ECO:0007669"/>
    <property type="project" value="UniProtKB-SubCell"/>
</dbReference>
<evidence type="ECO:0000256" key="8">
    <source>
        <dbReference type="SAM" id="Phobius"/>
    </source>
</evidence>
<feature type="transmembrane region" description="Helical" evidence="8">
    <location>
        <begin position="79"/>
        <end position="101"/>
    </location>
</feature>
<feature type="transmembrane region" description="Helical" evidence="8">
    <location>
        <begin position="332"/>
        <end position="351"/>
    </location>
</feature>